<feature type="transmembrane region" description="Helical" evidence="5">
    <location>
        <begin position="217"/>
        <end position="237"/>
    </location>
</feature>
<reference evidence="7 8" key="1">
    <citation type="journal article" date="2011" name="Proc. Natl. Acad. Sci. U.S.A.">
        <title>Genetic diversity and population structure of the endangered marsupial Sarcophilus harrisii (Tasmanian devil).</title>
        <authorList>
            <person name="Miller W."/>
            <person name="Hayes V.M."/>
            <person name="Ratan A."/>
            <person name="Petersen D.C."/>
            <person name="Wittekindt N.E."/>
            <person name="Miller J."/>
            <person name="Walenz B."/>
            <person name="Knight J."/>
            <person name="Qi J."/>
            <person name="Zhao F."/>
            <person name="Wang Q."/>
            <person name="Bedoya-Reina O.C."/>
            <person name="Katiyar N."/>
            <person name="Tomsho L.P."/>
            <person name="Kasson L.M."/>
            <person name="Hardie R.A."/>
            <person name="Woodbridge P."/>
            <person name="Tindall E.A."/>
            <person name="Bertelsen M.F."/>
            <person name="Dixon D."/>
            <person name="Pyecroft S."/>
            <person name="Helgen K.M."/>
            <person name="Lesk A.M."/>
            <person name="Pringle T.H."/>
            <person name="Patterson N."/>
            <person name="Zhang Y."/>
            <person name="Kreiss A."/>
            <person name="Woods G.M."/>
            <person name="Jones M.E."/>
            <person name="Schuster S.C."/>
        </authorList>
    </citation>
    <scope>NUCLEOTIDE SEQUENCE [LARGE SCALE GENOMIC DNA]</scope>
</reference>
<keyword evidence="5" id="KW-1133">Transmembrane helix</keyword>
<dbReference type="GeneID" id="105750522"/>
<dbReference type="eggNOG" id="ENOG502SB68">
    <property type="taxonomic scope" value="Eukaryota"/>
</dbReference>
<dbReference type="GO" id="GO:0005102">
    <property type="term" value="F:signaling receptor binding"/>
    <property type="evidence" value="ECO:0007669"/>
    <property type="project" value="TreeGrafter"/>
</dbReference>
<feature type="signal peptide" evidence="6">
    <location>
        <begin position="1"/>
        <end position="27"/>
    </location>
</feature>
<evidence type="ECO:0000313" key="7">
    <source>
        <dbReference type="Ensembl" id="ENSSHAP00000020387.1"/>
    </source>
</evidence>
<dbReference type="InterPro" id="IPR036179">
    <property type="entry name" value="Ig-like_dom_sf"/>
</dbReference>
<evidence type="ECO:0000256" key="2">
    <source>
        <dbReference type="ARBA" id="ARBA00022729"/>
    </source>
</evidence>
<evidence type="ECO:0000313" key="8">
    <source>
        <dbReference type="Proteomes" id="UP000007648"/>
    </source>
</evidence>
<protein>
    <submittedName>
        <fullName evidence="7">CD58 molecule</fullName>
    </submittedName>
</protein>
<evidence type="ECO:0000256" key="6">
    <source>
        <dbReference type="SAM" id="SignalP"/>
    </source>
</evidence>
<dbReference type="AlphaFoldDB" id="G3WY82"/>
<dbReference type="Gene3D" id="2.60.40.10">
    <property type="entry name" value="Immunoglobulins"/>
    <property type="match status" value="2"/>
</dbReference>
<dbReference type="RefSeq" id="XP_012405085.1">
    <property type="nucleotide sequence ID" value="XM_012549631.3"/>
</dbReference>
<dbReference type="OMA" id="DKVIEWE"/>
<dbReference type="SUPFAM" id="SSF48726">
    <property type="entry name" value="Immunoglobulin"/>
    <property type="match status" value="1"/>
</dbReference>
<keyword evidence="5" id="KW-0812">Transmembrane</keyword>
<keyword evidence="2 6" id="KW-0732">Signal</keyword>
<reference evidence="7" key="3">
    <citation type="submission" date="2025-09" db="UniProtKB">
        <authorList>
            <consortium name="Ensembl"/>
        </authorList>
    </citation>
    <scope>IDENTIFICATION</scope>
</reference>
<evidence type="ECO:0000256" key="1">
    <source>
        <dbReference type="ARBA" id="ARBA00004370"/>
    </source>
</evidence>
<dbReference type="Ensembl" id="ENSSHAT00000020548.2">
    <property type="protein sequence ID" value="ENSSHAP00000020387.1"/>
    <property type="gene ID" value="ENSSHAG00000017292.2"/>
</dbReference>
<dbReference type="InterPro" id="IPR013783">
    <property type="entry name" value="Ig-like_fold"/>
</dbReference>
<sequence>MASDFWGAKILLASVLIGYFDFGKCESMKIFGCMNDYVTLSPLHLNIENLKNWKFNDITWKKGKDKVADWQKNENVMYFGSFLKRATLDLESGNLTIYNLTRPDEGEYKIESLNLPQGKAVYLYVLENLSQPNLSCSFEDGKITVSCEGSEDDRFLNYKWKFHGSYVNISKSQVQLNNSVDFHQSISCITWNPVSTSESPLFLQSCVPKGNQRRHSYLLIGAIPFVIVLSVGSLCIVRKWGLLNER</sequence>
<keyword evidence="3 5" id="KW-0472">Membrane</keyword>
<dbReference type="GeneTree" id="ENSGT00510000049596"/>
<evidence type="ECO:0000256" key="5">
    <source>
        <dbReference type="SAM" id="Phobius"/>
    </source>
</evidence>
<dbReference type="STRING" id="9305.ENSSHAP00000020387"/>
<proteinExistence type="predicted"/>
<comment type="subcellular location">
    <subcellularLocation>
        <location evidence="1">Membrane</location>
    </subcellularLocation>
</comment>
<dbReference type="FunCoup" id="G3WY82">
    <property type="interactions" value="288"/>
</dbReference>
<dbReference type="InterPro" id="IPR015631">
    <property type="entry name" value="CD2/SLAM_rcpt"/>
</dbReference>
<dbReference type="PANTHER" id="PTHR12080:SF55">
    <property type="entry name" value="LYMPHOCYTE FUNCTION-ASSOCIATED ANTIGEN 3"/>
    <property type="match status" value="1"/>
</dbReference>
<dbReference type="GO" id="GO:0016020">
    <property type="term" value="C:membrane"/>
    <property type="evidence" value="ECO:0007669"/>
    <property type="project" value="UniProtKB-SubCell"/>
</dbReference>
<dbReference type="PANTHER" id="PTHR12080">
    <property type="entry name" value="SIGNALING LYMPHOCYTIC ACTIVATION MOLECULE"/>
    <property type="match status" value="1"/>
</dbReference>
<feature type="chain" id="PRO_5003459569" evidence="6">
    <location>
        <begin position="28"/>
        <end position="246"/>
    </location>
</feature>
<accession>G3WY82</accession>
<dbReference type="Proteomes" id="UP000007648">
    <property type="component" value="Unassembled WGS sequence"/>
</dbReference>
<gene>
    <name evidence="7" type="primary">CD58</name>
</gene>
<keyword evidence="4" id="KW-0325">Glycoprotein</keyword>
<keyword evidence="8" id="KW-1185">Reference proteome</keyword>
<dbReference type="CTD" id="965"/>
<dbReference type="InParanoid" id="G3WY82"/>
<reference evidence="7" key="2">
    <citation type="submission" date="2025-08" db="UniProtKB">
        <authorList>
            <consortium name="Ensembl"/>
        </authorList>
    </citation>
    <scope>IDENTIFICATION</scope>
</reference>
<evidence type="ECO:0000256" key="3">
    <source>
        <dbReference type="ARBA" id="ARBA00023136"/>
    </source>
</evidence>
<dbReference type="GO" id="GO:0009986">
    <property type="term" value="C:cell surface"/>
    <property type="evidence" value="ECO:0007669"/>
    <property type="project" value="TreeGrafter"/>
</dbReference>
<dbReference type="HOGENOM" id="CLU_1291581_0_0_1"/>
<dbReference type="OrthoDB" id="9427418at2759"/>
<name>G3WY82_SARHA</name>
<dbReference type="KEGG" id="shr:105750522"/>
<organism evidence="7 8">
    <name type="scientific">Sarcophilus harrisii</name>
    <name type="common">Tasmanian devil</name>
    <name type="synonym">Sarcophilus laniarius</name>
    <dbReference type="NCBI Taxonomy" id="9305"/>
    <lineage>
        <taxon>Eukaryota</taxon>
        <taxon>Metazoa</taxon>
        <taxon>Chordata</taxon>
        <taxon>Craniata</taxon>
        <taxon>Vertebrata</taxon>
        <taxon>Euteleostomi</taxon>
        <taxon>Mammalia</taxon>
        <taxon>Metatheria</taxon>
        <taxon>Dasyuromorphia</taxon>
        <taxon>Dasyuridae</taxon>
        <taxon>Sarcophilus</taxon>
    </lineage>
</organism>
<evidence type="ECO:0000256" key="4">
    <source>
        <dbReference type="ARBA" id="ARBA00023180"/>
    </source>
</evidence>